<dbReference type="InterPro" id="IPR029001">
    <property type="entry name" value="ITPase-like_fam"/>
</dbReference>
<dbReference type="GO" id="GO:0017111">
    <property type="term" value="F:ribonucleoside triphosphate phosphatase activity"/>
    <property type="evidence" value="ECO:0007669"/>
    <property type="project" value="InterPro"/>
</dbReference>
<comment type="catalytic activity">
    <reaction evidence="10">
        <text>ITP + H2O = IMP + diphosphate + H(+)</text>
        <dbReference type="Rhea" id="RHEA:29399"/>
        <dbReference type="ChEBI" id="CHEBI:15377"/>
        <dbReference type="ChEBI" id="CHEBI:15378"/>
        <dbReference type="ChEBI" id="CHEBI:33019"/>
        <dbReference type="ChEBI" id="CHEBI:58053"/>
        <dbReference type="ChEBI" id="CHEBI:61402"/>
        <dbReference type="EC" id="3.6.1.66"/>
    </reaction>
</comment>
<dbReference type="PANTHER" id="PTHR11067:SF9">
    <property type="entry name" value="INOSINE TRIPHOSPHATE PYROPHOSPHATASE"/>
    <property type="match status" value="1"/>
</dbReference>
<evidence type="ECO:0000313" key="12">
    <source>
        <dbReference type="EMBL" id="MBK1826829.1"/>
    </source>
</evidence>
<dbReference type="EMBL" id="JAENII010000004">
    <property type="protein sequence ID" value="MBK1826829.1"/>
    <property type="molecule type" value="Genomic_DNA"/>
</dbReference>
<evidence type="ECO:0000313" key="13">
    <source>
        <dbReference type="Proteomes" id="UP000658278"/>
    </source>
</evidence>
<dbReference type="NCBIfam" id="TIGR00042">
    <property type="entry name" value="RdgB/HAM1 family non-canonical purine NTP pyrophosphatase"/>
    <property type="match status" value="1"/>
</dbReference>
<keyword evidence="4 10" id="KW-0547">Nucleotide-binding</keyword>
<dbReference type="GO" id="GO:0009117">
    <property type="term" value="P:nucleotide metabolic process"/>
    <property type="evidence" value="ECO:0007669"/>
    <property type="project" value="UniProtKB-KW"/>
</dbReference>
<dbReference type="Proteomes" id="UP000658278">
    <property type="component" value="Unassembled WGS sequence"/>
</dbReference>
<evidence type="ECO:0000256" key="1">
    <source>
        <dbReference type="ARBA" id="ARBA00008023"/>
    </source>
</evidence>
<protein>
    <recommendedName>
        <fullName evidence="10">dITP/XTP pyrophosphatase</fullName>
        <ecNumber evidence="10">3.6.1.66</ecNumber>
    </recommendedName>
    <alternativeName>
        <fullName evidence="10">Non-canonical purine NTP pyrophosphatase</fullName>
    </alternativeName>
    <alternativeName>
        <fullName evidence="10">Non-standard purine NTP pyrophosphatase</fullName>
    </alternativeName>
    <alternativeName>
        <fullName evidence="10">Nucleoside-triphosphate diphosphatase</fullName>
    </alternativeName>
    <alternativeName>
        <fullName evidence="10">Nucleoside-triphosphate pyrophosphatase</fullName>
        <shortName evidence="10">NTPase</shortName>
    </alternativeName>
</protein>
<evidence type="ECO:0000256" key="10">
    <source>
        <dbReference type="HAMAP-Rule" id="MF_01405"/>
    </source>
</evidence>
<dbReference type="GO" id="GO:0005829">
    <property type="term" value="C:cytosol"/>
    <property type="evidence" value="ECO:0007669"/>
    <property type="project" value="TreeGrafter"/>
</dbReference>
<keyword evidence="7 10" id="KW-0546">Nucleotide metabolism</keyword>
<dbReference type="FunFam" id="3.90.950.10:FF:000001">
    <property type="entry name" value="dITP/XTP pyrophosphatase"/>
    <property type="match status" value="1"/>
</dbReference>
<dbReference type="EC" id="3.6.1.66" evidence="10"/>
<keyword evidence="3 10" id="KW-0479">Metal-binding</keyword>
<dbReference type="HAMAP" id="MF_01405">
    <property type="entry name" value="Non_canon_purine_NTPase"/>
    <property type="match status" value="1"/>
</dbReference>
<feature type="binding site" evidence="10">
    <location>
        <begin position="154"/>
        <end position="157"/>
    </location>
    <ligand>
        <name>substrate</name>
    </ligand>
</feature>
<sequence length="203" mass="22229">MNAKKPRLVIATRNPHKTEEIRVMIGDKYEVLDATDFPDLKPVEETGTTFLENATLKAVAVSKEIDGLVLSDDSGLEVDALGGAPGVYSSSYGGEEGNHAKNNERLLKEMVGRRGQSARFRCIMVLAEGGEVLETFQGKVEGKILKEPHGDGGFGYDPLFMPTGHHVSFAELAIERKNELSHRARALRKVVDWLEQHTAAAES</sequence>
<dbReference type="SUPFAM" id="SSF52972">
    <property type="entry name" value="ITPase-like"/>
    <property type="match status" value="1"/>
</dbReference>
<dbReference type="GO" id="GO:0036222">
    <property type="term" value="F:XTP diphosphatase activity"/>
    <property type="evidence" value="ECO:0007669"/>
    <property type="project" value="UniProtKB-UniRule"/>
</dbReference>
<dbReference type="GO" id="GO:0036220">
    <property type="term" value="F:ITP diphosphatase activity"/>
    <property type="evidence" value="ECO:0007669"/>
    <property type="project" value="UniProtKB-UniRule"/>
</dbReference>
<comment type="cofactor">
    <cofactor evidence="10">
        <name>Mg(2+)</name>
        <dbReference type="ChEBI" id="CHEBI:18420"/>
    </cofactor>
    <text evidence="10">Binds 1 Mg(2+) ion per subunit.</text>
</comment>
<evidence type="ECO:0000256" key="5">
    <source>
        <dbReference type="ARBA" id="ARBA00022801"/>
    </source>
</evidence>
<evidence type="ECO:0000256" key="7">
    <source>
        <dbReference type="ARBA" id="ARBA00023080"/>
    </source>
</evidence>
<dbReference type="RefSeq" id="WP_200278133.1">
    <property type="nucleotide sequence ID" value="NZ_JAENII010000004.1"/>
</dbReference>
<comment type="function">
    <text evidence="10">Pyrophosphatase that catalyzes the hydrolysis of nucleoside triphosphates to their monophosphate derivatives, with a high preference for the non-canonical purine nucleotides XTP (xanthosine triphosphate), dITP (deoxyinosine triphosphate) and ITP. Seems to function as a house-cleaning enzyme that removes non-canonical purine nucleotides from the nucleotide pool, thus preventing their incorporation into DNA/RNA and avoiding chromosomal lesions.</text>
</comment>
<evidence type="ECO:0000256" key="3">
    <source>
        <dbReference type="ARBA" id="ARBA00022723"/>
    </source>
</evidence>
<feature type="active site" description="Proton acceptor" evidence="10">
    <location>
        <position position="73"/>
    </location>
</feature>
<keyword evidence="13" id="KW-1185">Reference proteome</keyword>
<evidence type="ECO:0000256" key="2">
    <source>
        <dbReference type="ARBA" id="ARBA00011738"/>
    </source>
</evidence>
<feature type="binding site" evidence="10">
    <location>
        <position position="74"/>
    </location>
    <ligand>
        <name>substrate</name>
    </ligand>
</feature>
<dbReference type="GO" id="GO:0000166">
    <property type="term" value="F:nucleotide binding"/>
    <property type="evidence" value="ECO:0007669"/>
    <property type="project" value="UniProtKB-KW"/>
</dbReference>
<dbReference type="Gene3D" id="3.90.950.10">
    <property type="match status" value="1"/>
</dbReference>
<feature type="binding site" evidence="10">
    <location>
        <position position="177"/>
    </location>
    <ligand>
        <name>substrate</name>
    </ligand>
</feature>
<proteinExistence type="inferred from homology"/>
<dbReference type="GO" id="GO:0046872">
    <property type="term" value="F:metal ion binding"/>
    <property type="evidence" value="ECO:0007669"/>
    <property type="project" value="UniProtKB-KW"/>
</dbReference>
<feature type="binding site" evidence="10">
    <location>
        <begin position="12"/>
        <end position="17"/>
    </location>
    <ligand>
        <name>substrate</name>
    </ligand>
</feature>
<keyword evidence="5 10" id="KW-0378">Hydrolase</keyword>
<dbReference type="InterPro" id="IPR002637">
    <property type="entry name" value="RdgB/HAM1"/>
</dbReference>
<name>A0A934R7S0_9BACT</name>
<organism evidence="12 13">
    <name type="scientific">Haloferula rosea</name>
    <dbReference type="NCBI Taxonomy" id="490093"/>
    <lineage>
        <taxon>Bacteria</taxon>
        <taxon>Pseudomonadati</taxon>
        <taxon>Verrucomicrobiota</taxon>
        <taxon>Verrucomicrobiia</taxon>
        <taxon>Verrucomicrobiales</taxon>
        <taxon>Verrucomicrobiaceae</taxon>
        <taxon>Haloferula</taxon>
    </lineage>
</organism>
<dbReference type="GO" id="GO:0009146">
    <property type="term" value="P:purine nucleoside triphosphate catabolic process"/>
    <property type="evidence" value="ECO:0007669"/>
    <property type="project" value="UniProtKB-UniRule"/>
</dbReference>
<dbReference type="InterPro" id="IPR020922">
    <property type="entry name" value="dITP/XTP_pyrophosphatase"/>
</dbReference>
<comment type="subunit">
    <text evidence="2 10">Homodimer.</text>
</comment>
<gene>
    <name evidence="12" type="primary">rdgB</name>
    <name evidence="12" type="ORF">JIN81_07350</name>
</gene>
<reference evidence="12" key="1">
    <citation type="submission" date="2021-01" db="EMBL/GenBank/DDBJ databases">
        <title>Modified the classification status of verrucomicrobia.</title>
        <authorList>
            <person name="Feng X."/>
        </authorList>
    </citation>
    <scope>NUCLEOTIDE SEQUENCE</scope>
    <source>
        <strain evidence="12">KCTC 22201</strain>
    </source>
</reference>
<feature type="binding site" evidence="10">
    <location>
        <position position="44"/>
    </location>
    <ligand>
        <name>Mg(2+)</name>
        <dbReference type="ChEBI" id="CHEBI:18420"/>
    </ligand>
</feature>
<evidence type="ECO:0000256" key="8">
    <source>
        <dbReference type="ARBA" id="ARBA00051875"/>
    </source>
</evidence>
<dbReference type="CDD" id="cd00515">
    <property type="entry name" value="HAM1"/>
    <property type="match status" value="1"/>
</dbReference>
<dbReference type="Pfam" id="PF01725">
    <property type="entry name" value="Ham1p_like"/>
    <property type="match status" value="1"/>
</dbReference>
<dbReference type="AlphaFoldDB" id="A0A934R7S0"/>
<comment type="similarity">
    <text evidence="1 10 11">Belongs to the HAM1 NTPase family.</text>
</comment>
<evidence type="ECO:0000256" key="4">
    <source>
        <dbReference type="ARBA" id="ARBA00022741"/>
    </source>
</evidence>
<comment type="catalytic activity">
    <reaction evidence="9 10">
        <text>XTP + H2O = XMP + diphosphate + H(+)</text>
        <dbReference type="Rhea" id="RHEA:28610"/>
        <dbReference type="ChEBI" id="CHEBI:15377"/>
        <dbReference type="ChEBI" id="CHEBI:15378"/>
        <dbReference type="ChEBI" id="CHEBI:33019"/>
        <dbReference type="ChEBI" id="CHEBI:57464"/>
        <dbReference type="ChEBI" id="CHEBI:61314"/>
        <dbReference type="EC" id="3.6.1.66"/>
    </reaction>
</comment>
<evidence type="ECO:0000256" key="11">
    <source>
        <dbReference type="RuleBase" id="RU003781"/>
    </source>
</evidence>
<dbReference type="PANTHER" id="PTHR11067">
    <property type="entry name" value="INOSINE TRIPHOSPHATE PYROPHOSPHATASE/HAM1 PROTEIN"/>
    <property type="match status" value="1"/>
</dbReference>
<evidence type="ECO:0000256" key="9">
    <source>
        <dbReference type="ARBA" id="ARBA00052017"/>
    </source>
</evidence>
<accession>A0A934R7S0</accession>
<feature type="binding site" evidence="10">
    <location>
        <position position="73"/>
    </location>
    <ligand>
        <name>Mg(2+)</name>
        <dbReference type="ChEBI" id="CHEBI:18420"/>
    </ligand>
</feature>
<comment type="catalytic activity">
    <reaction evidence="8 10">
        <text>dITP + H2O = dIMP + diphosphate + H(+)</text>
        <dbReference type="Rhea" id="RHEA:28342"/>
        <dbReference type="ChEBI" id="CHEBI:15377"/>
        <dbReference type="ChEBI" id="CHEBI:15378"/>
        <dbReference type="ChEBI" id="CHEBI:33019"/>
        <dbReference type="ChEBI" id="CHEBI:61194"/>
        <dbReference type="ChEBI" id="CHEBI:61382"/>
        <dbReference type="EC" id="3.6.1.66"/>
    </reaction>
</comment>
<feature type="binding site" evidence="10">
    <location>
        <begin position="182"/>
        <end position="183"/>
    </location>
    <ligand>
        <name>substrate</name>
    </ligand>
</feature>
<dbReference type="GO" id="GO:0035870">
    <property type="term" value="F:dITP diphosphatase activity"/>
    <property type="evidence" value="ECO:0007669"/>
    <property type="project" value="UniProtKB-UniRule"/>
</dbReference>
<comment type="caution">
    <text evidence="12">The sequence shown here is derived from an EMBL/GenBank/DDBJ whole genome shotgun (WGS) entry which is preliminary data.</text>
</comment>
<keyword evidence="6 10" id="KW-0460">Magnesium</keyword>
<evidence type="ECO:0000256" key="6">
    <source>
        <dbReference type="ARBA" id="ARBA00022842"/>
    </source>
</evidence>